<dbReference type="OMA" id="QGGWTET"/>
<gene>
    <name evidence="1" type="ORF">WALSEDRAFT_59909</name>
</gene>
<organism evidence="1 2">
    <name type="scientific">Wallemia mellicola (strain ATCC MYA-4683 / CBS 633.66)</name>
    <name type="common">Wallemia sebi (CBS 633.66)</name>
    <dbReference type="NCBI Taxonomy" id="671144"/>
    <lineage>
        <taxon>Eukaryota</taxon>
        <taxon>Fungi</taxon>
        <taxon>Dikarya</taxon>
        <taxon>Basidiomycota</taxon>
        <taxon>Wallemiomycotina</taxon>
        <taxon>Wallemiomycetes</taxon>
        <taxon>Wallemiales</taxon>
        <taxon>Wallemiaceae</taxon>
        <taxon>Wallemia</taxon>
    </lineage>
</organism>
<accession>I4YFI5</accession>
<keyword evidence="2" id="KW-1185">Reference proteome</keyword>
<dbReference type="eggNOG" id="ENOG502S1PE">
    <property type="taxonomic scope" value="Eukaryota"/>
</dbReference>
<protein>
    <submittedName>
        <fullName evidence="1">YjgF-like protein</fullName>
    </submittedName>
</protein>
<dbReference type="GeneID" id="18473621"/>
<dbReference type="STRING" id="671144.I4YFI5"/>
<name>I4YFI5_WALMC</name>
<dbReference type="HOGENOM" id="CLU_100715_1_1_1"/>
<dbReference type="InterPro" id="IPR006175">
    <property type="entry name" value="YjgF/YER057c/UK114"/>
</dbReference>
<dbReference type="EMBL" id="JH668227">
    <property type="protein sequence ID" value="EIM22727.1"/>
    <property type="molecule type" value="Genomic_DNA"/>
</dbReference>
<dbReference type="AlphaFoldDB" id="I4YFI5"/>
<dbReference type="GO" id="GO:0005829">
    <property type="term" value="C:cytosol"/>
    <property type="evidence" value="ECO:0007669"/>
    <property type="project" value="TreeGrafter"/>
</dbReference>
<dbReference type="PANTHER" id="PTHR11803:SF39">
    <property type="entry name" value="2-IMINOBUTANOATE_2-IMINOPROPANOATE DEAMINASE"/>
    <property type="match status" value="1"/>
</dbReference>
<dbReference type="Proteomes" id="UP000005242">
    <property type="component" value="Unassembled WGS sequence"/>
</dbReference>
<dbReference type="SUPFAM" id="SSF55298">
    <property type="entry name" value="YjgF-like"/>
    <property type="match status" value="1"/>
</dbReference>
<dbReference type="PANTHER" id="PTHR11803">
    <property type="entry name" value="2-IMINOBUTANOATE/2-IMINOPROPANOATE DEAMINASE RIDA"/>
    <property type="match status" value="1"/>
</dbReference>
<dbReference type="InParanoid" id="I4YFI5"/>
<evidence type="ECO:0000313" key="1">
    <source>
        <dbReference type="EMBL" id="EIM22727.1"/>
    </source>
</evidence>
<sequence length="137" mass="15450">MASLQYVADSSEYDNFARSNFNYSQGVKLGNGIVKCSGQGGWEDNGDLAGKDTSEQIEKAFKNVDRVLRKAGCNGWQDVYSVRSYHVELKKYLDKFVEVFKQWTPNHQPIWTCIGVTELGAPNMNVEIEVEAYNKNA</sequence>
<evidence type="ECO:0000313" key="2">
    <source>
        <dbReference type="Proteomes" id="UP000005242"/>
    </source>
</evidence>
<dbReference type="OrthoDB" id="309640at2759"/>
<dbReference type="KEGG" id="wse:WALSEDRAFT_59909"/>
<dbReference type="InterPro" id="IPR035959">
    <property type="entry name" value="RutC-like_sf"/>
</dbReference>
<dbReference type="RefSeq" id="XP_006957388.1">
    <property type="nucleotide sequence ID" value="XM_006957326.1"/>
</dbReference>
<reference evidence="1 2" key="1">
    <citation type="journal article" date="2012" name="Fungal Genet. Biol.">
        <title>The genome of the xerotolerant mold Wallemia sebi reveals adaptations to osmotic stress and suggests cryptic sexual reproduction.</title>
        <authorList>
            <person name="Padamsee M."/>
            <person name="Kumar T.K.A."/>
            <person name="Riley R."/>
            <person name="Binder M."/>
            <person name="Boyd A."/>
            <person name="Calvo A.M."/>
            <person name="Furukawa K."/>
            <person name="Hesse C."/>
            <person name="Hohmann S."/>
            <person name="James T.Y."/>
            <person name="LaButti K."/>
            <person name="Lapidus A."/>
            <person name="Lindquist E."/>
            <person name="Lucas S."/>
            <person name="Miller K."/>
            <person name="Shantappa S."/>
            <person name="Grigoriev I.V."/>
            <person name="Hibbett D.S."/>
            <person name="McLaughlin D.J."/>
            <person name="Spatafora J.W."/>
            <person name="Aime M.C."/>
        </authorList>
    </citation>
    <scope>NUCLEOTIDE SEQUENCE [LARGE SCALE GENOMIC DNA]</scope>
    <source>
        <strain evidence="2">ATCC MYA-4683 / CBS 633.66</strain>
    </source>
</reference>
<dbReference type="GO" id="GO:0019239">
    <property type="term" value="F:deaminase activity"/>
    <property type="evidence" value="ECO:0007669"/>
    <property type="project" value="TreeGrafter"/>
</dbReference>
<dbReference type="GO" id="GO:0005739">
    <property type="term" value="C:mitochondrion"/>
    <property type="evidence" value="ECO:0007669"/>
    <property type="project" value="TreeGrafter"/>
</dbReference>
<proteinExistence type="predicted"/>
<dbReference type="Pfam" id="PF01042">
    <property type="entry name" value="Ribonuc_L-PSP"/>
    <property type="match status" value="1"/>
</dbReference>
<dbReference type="Gene3D" id="3.30.1330.40">
    <property type="entry name" value="RutC-like"/>
    <property type="match status" value="1"/>
</dbReference>